<dbReference type="Proteomes" id="UP000008144">
    <property type="component" value="Chromosome 8"/>
</dbReference>
<evidence type="ECO:0000313" key="3">
    <source>
        <dbReference type="Proteomes" id="UP000008144"/>
    </source>
</evidence>
<accession>F6VGY4</accession>
<dbReference type="HOGENOM" id="CLU_2800517_0_0_1"/>
<keyword evidence="3" id="KW-1185">Reference proteome</keyword>
<evidence type="ECO:0000256" key="1">
    <source>
        <dbReference type="SAM" id="SignalP"/>
    </source>
</evidence>
<name>F6VGY4_CIOIN</name>
<feature type="chain" id="PRO_5003344617" evidence="1">
    <location>
        <begin position="19"/>
        <end position="68"/>
    </location>
</feature>
<reference evidence="2" key="2">
    <citation type="journal article" date="2008" name="Genome Biol.">
        <title>Improved genome assembly and evidence-based global gene model set for the chordate Ciona intestinalis: new insight into intron and operon populations.</title>
        <authorList>
            <person name="Satou Y."/>
            <person name="Mineta K."/>
            <person name="Ogasawara M."/>
            <person name="Sasakura Y."/>
            <person name="Shoguchi E."/>
            <person name="Ueno K."/>
            <person name="Yamada L."/>
            <person name="Matsumoto J."/>
            <person name="Wasserscheid J."/>
            <person name="Dewar K."/>
            <person name="Wiley G.B."/>
            <person name="Macmil S.L."/>
            <person name="Roe B.A."/>
            <person name="Zeller R.W."/>
            <person name="Hastings K.E."/>
            <person name="Lemaire P."/>
            <person name="Lindquist E."/>
            <person name="Endo T."/>
            <person name="Hotta K."/>
            <person name="Inaba K."/>
        </authorList>
    </citation>
    <scope>NUCLEOTIDE SEQUENCE [LARGE SCALE GENOMIC DNA]</scope>
    <source>
        <strain evidence="2">wild type</strain>
    </source>
</reference>
<protein>
    <submittedName>
        <fullName evidence="2">Uncharacterized protein</fullName>
    </submittedName>
</protein>
<sequence>MEQVRTLILLLYISYSTAASVTTSSGTWQALLSSNNPRLYLSIKYGECLSTTPFGIDVEAKTHDQSLP</sequence>
<reference evidence="2" key="3">
    <citation type="submission" date="2025-08" db="UniProtKB">
        <authorList>
            <consortium name="Ensembl"/>
        </authorList>
    </citation>
    <scope>IDENTIFICATION</scope>
</reference>
<reference evidence="3" key="1">
    <citation type="journal article" date="2002" name="Science">
        <title>The draft genome of Ciona intestinalis: insights into chordate and vertebrate origins.</title>
        <authorList>
            <person name="Dehal P."/>
            <person name="Satou Y."/>
            <person name="Campbell R.K."/>
            <person name="Chapman J."/>
            <person name="Degnan B."/>
            <person name="De Tomaso A."/>
            <person name="Davidson B."/>
            <person name="Di Gregorio A."/>
            <person name="Gelpke M."/>
            <person name="Goodstein D.M."/>
            <person name="Harafuji N."/>
            <person name="Hastings K.E."/>
            <person name="Ho I."/>
            <person name="Hotta K."/>
            <person name="Huang W."/>
            <person name="Kawashima T."/>
            <person name="Lemaire P."/>
            <person name="Martinez D."/>
            <person name="Meinertzhagen I.A."/>
            <person name="Necula S."/>
            <person name="Nonaka M."/>
            <person name="Putnam N."/>
            <person name="Rash S."/>
            <person name="Saiga H."/>
            <person name="Satake M."/>
            <person name="Terry A."/>
            <person name="Yamada L."/>
            <person name="Wang H.G."/>
            <person name="Awazu S."/>
            <person name="Azumi K."/>
            <person name="Boore J."/>
            <person name="Branno M."/>
            <person name="Chin-Bow S."/>
            <person name="DeSantis R."/>
            <person name="Doyle S."/>
            <person name="Francino P."/>
            <person name="Keys D.N."/>
            <person name="Haga S."/>
            <person name="Hayashi H."/>
            <person name="Hino K."/>
            <person name="Imai K.S."/>
            <person name="Inaba K."/>
            <person name="Kano S."/>
            <person name="Kobayashi K."/>
            <person name="Kobayashi M."/>
            <person name="Lee B.I."/>
            <person name="Makabe K.W."/>
            <person name="Manohar C."/>
            <person name="Matassi G."/>
            <person name="Medina M."/>
            <person name="Mochizuki Y."/>
            <person name="Mount S."/>
            <person name="Morishita T."/>
            <person name="Miura S."/>
            <person name="Nakayama A."/>
            <person name="Nishizaka S."/>
            <person name="Nomoto H."/>
            <person name="Ohta F."/>
            <person name="Oishi K."/>
            <person name="Rigoutsos I."/>
            <person name="Sano M."/>
            <person name="Sasaki A."/>
            <person name="Sasakura Y."/>
            <person name="Shoguchi E."/>
            <person name="Shin-i T."/>
            <person name="Spagnuolo A."/>
            <person name="Stainier D."/>
            <person name="Suzuki M.M."/>
            <person name="Tassy O."/>
            <person name="Takatori N."/>
            <person name="Tokuoka M."/>
            <person name="Yagi K."/>
            <person name="Yoshizaki F."/>
            <person name="Wada S."/>
            <person name="Zhang C."/>
            <person name="Hyatt P.D."/>
            <person name="Larimer F."/>
            <person name="Detter C."/>
            <person name="Doggett N."/>
            <person name="Glavina T."/>
            <person name="Hawkins T."/>
            <person name="Richardson P."/>
            <person name="Lucas S."/>
            <person name="Kohara Y."/>
            <person name="Levine M."/>
            <person name="Satoh N."/>
            <person name="Rokhsar D.S."/>
        </authorList>
    </citation>
    <scope>NUCLEOTIDE SEQUENCE [LARGE SCALE GENOMIC DNA]</scope>
</reference>
<dbReference type="AlphaFoldDB" id="F6VGY4"/>
<dbReference type="Ensembl" id="ENSCINT00000028626.1">
    <property type="protein sequence ID" value="ENSCINP00000028380.1"/>
    <property type="gene ID" value="ENSCING00000016348.1"/>
</dbReference>
<proteinExistence type="predicted"/>
<evidence type="ECO:0000313" key="2">
    <source>
        <dbReference type="Ensembl" id="ENSCINP00000028380.1"/>
    </source>
</evidence>
<feature type="signal peptide" evidence="1">
    <location>
        <begin position="1"/>
        <end position="18"/>
    </location>
</feature>
<dbReference type="InParanoid" id="F6VGY4"/>
<organism evidence="2 3">
    <name type="scientific">Ciona intestinalis</name>
    <name type="common">Transparent sea squirt</name>
    <name type="synonym">Ascidia intestinalis</name>
    <dbReference type="NCBI Taxonomy" id="7719"/>
    <lineage>
        <taxon>Eukaryota</taxon>
        <taxon>Metazoa</taxon>
        <taxon>Chordata</taxon>
        <taxon>Tunicata</taxon>
        <taxon>Ascidiacea</taxon>
        <taxon>Phlebobranchia</taxon>
        <taxon>Cionidae</taxon>
        <taxon>Ciona</taxon>
    </lineage>
</organism>
<dbReference type="EMBL" id="EAAA01002607">
    <property type="status" value="NOT_ANNOTATED_CDS"/>
    <property type="molecule type" value="Genomic_DNA"/>
</dbReference>
<reference evidence="2" key="4">
    <citation type="submission" date="2025-09" db="UniProtKB">
        <authorList>
            <consortium name="Ensembl"/>
        </authorList>
    </citation>
    <scope>IDENTIFICATION</scope>
</reference>
<keyword evidence="1" id="KW-0732">Signal</keyword>